<dbReference type="InterPro" id="IPR045735">
    <property type="entry name" value="Spore_III_AA_AAA+_ATPase"/>
</dbReference>
<organism evidence="2">
    <name type="scientific">bioreactor metagenome</name>
    <dbReference type="NCBI Taxonomy" id="1076179"/>
    <lineage>
        <taxon>unclassified sequences</taxon>
        <taxon>metagenomes</taxon>
        <taxon>ecological metagenomes</taxon>
    </lineage>
</organism>
<gene>
    <name evidence="2" type="ORF">SDC9_180083</name>
</gene>
<dbReference type="AlphaFoldDB" id="A0A645H9Z0"/>
<proteinExistence type="predicted"/>
<reference evidence="2" key="1">
    <citation type="submission" date="2019-08" db="EMBL/GenBank/DDBJ databases">
        <authorList>
            <person name="Kucharzyk K."/>
            <person name="Murdoch R.W."/>
            <person name="Higgins S."/>
            <person name="Loffler F."/>
        </authorList>
    </citation>
    <scope>NUCLEOTIDE SEQUENCE</scope>
</reference>
<comment type="caution">
    <text evidence="2">The sequence shown here is derived from an EMBL/GenBank/DDBJ whole genome shotgun (WGS) entry which is preliminary data.</text>
</comment>
<evidence type="ECO:0000259" key="1">
    <source>
        <dbReference type="Pfam" id="PF19568"/>
    </source>
</evidence>
<dbReference type="Gene3D" id="3.40.50.300">
    <property type="entry name" value="P-loop containing nucleotide triphosphate hydrolases"/>
    <property type="match status" value="1"/>
</dbReference>
<accession>A0A645H9Z0</accession>
<feature type="domain" description="Stage III sporulation protein AA AAA+ ATPase" evidence="1">
    <location>
        <begin position="1"/>
        <end position="77"/>
    </location>
</feature>
<name>A0A645H9Z0_9ZZZZ</name>
<dbReference type="InterPro" id="IPR027417">
    <property type="entry name" value="P-loop_NTPase"/>
</dbReference>
<sequence length="89" mass="10122">MAPEVIICDEIGTVRDTESIVAAMNSGVEVITSIHGYDISDLYNRPVFKEIIDNKVFKRAIVMSHKKGPGTIEYIYDFLEQKKIFKEVL</sequence>
<dbReference type="Pfam" id="PF19568">
    <property type="entry name" value="Spore_III_AA"/>
    <property type="match status" value="1"/>
</dbReference>
<dbReference type="SUPFAM" id="SSF52540">
    <property type="entry name" value="P-loop containing nucleoside triphosphate hydrolases"/>
    <property type="match status" value="1"/>
</dbReference>
<dbReference type="EMBL" id="VSSQ01084691">
    <property type="protein sequence ID" value="MPN32603.1"/>
    <property type="molecule type" value="Genomic_DNA"/>
</dbReference>
<protein>
    <recommendedName>
        <fullName evidence="1">Stage III sporulation protein AA AAA+ ATPase domain-containing protein</fullName>
    </recommendedName>
</protein>
<evidence type="ECO:0000313" key="2">
    <source>
        <dbReference type="EMBL" id="MPN32603.1"/>
    </source>
</evidence>